<dbReference type="FunFam" id="1.20.5.110:FF:000004">
    <property type="entry name" value="Vesicle-associated membrane protein 7"/>
    <property type="match status" value="1"/>
</dbReference>
<keyword evidence="3" id="KW-0813">Transport</keyword>
<evidence type="ECO:0000256" key="5">
    <source>
        <dbReference type="ARBA" id="ARBA00022927"/>
    </source>
</evidence>
<dbReference type="GO" id="GO:0030670">
    <property type="term" value="C:phagocytic vesicle membrane"/>
    <property type="evidence" value="ECO:0007669"/>
    <property type="project" value="UniProtKB-SubCell"/>
</dbReference>
<dbReference type="InterPro" id="IPR001388">
    <property type="entry name" value="Synaptobrevin-like"/>
</dbReference>
<protein>
    <recommendedName>
        <fullName evidence="13">Vesicle-associated membrane protein 7</fullName>
    </recommendedName>
    <alternativeName>
        <fullName evidence="14">Synaptobrevin-like protein 1</fullName>
    </alternativeName>
</protein>
<evidence type="ECO:0000313" key="18">
    <source>
        <dbReference type="EMBL" id="CAB3252154.1"/>
    </source>
</evidence>
<comment type="subcellular location">
    <subcellularLocation>
        <location evidence="12">Cytoplasmic vesicle</location>
        <location evidence="12">Phagosome membrane</location>
        <topology evidence="12">Single-pass type IV membrane protein</topology>
    </subcellularLocation>
    <subcellularLocation>
        <location evidence="9">Cytoplasmic vesicle</location>
        <location evidence="9">Secretory vesicle membrane</location>
        <topology evidence="9">Single-pass type IV membrane protein</topology>
    </subcellularLocation>
    <subcellularLocation>
        <location evidence="1">Endoplasmic reticulum membrane</location>
        <topology evidence="1">Single-pass type IV membrane protein</topology>
    </subcellularLocation>
    <subcellularLocation>
        <location evidence="8">Golgi apparatus</location>
        <location evidence="8">trans-Golgi network membrane</location>
        <topology evidence="8">Single-pass type IV membrane protein</topology>
    </subcellularLocation>
    <subcellularLocation>
        <location evidence="10">Late endosome membrane</location>
        <topology evidence="10">Single-pass type IV membrane protein</topology>
    </subcellularLocation>
    <subcellularLocation>
        <location evidence="11">Lysosome membrane</location>
        <topology evidence="11">Single-pass type IV membrane protein</topology>
    </subcellularLocation>
</comment>
<dbReference type="Gene3D" id="3.30.450.50">
    <property type="entry name" value="Longin domain"/>
    <property type="match status" value="1"/>
</dbReference>
<dbReference type="Gene3D" id="1.20.5.110">
    <property type="match status" value="1"/>
</dbReference>
<proteinExistence type="inferred from homology"/>
<dbReference type="InterPro" id="IPR051097">
    <property type="entry name" value="Synaptobrevin-like_transport"/>
</dbReference>
<dbReference type="GO" id="GO:0005794">
    <property type="term" value="C:Golgi apparatus"/>
    <property type="evidence" value="ECO:0007669"/>
    <property type="project" value="UniProtKB-SubCell"/>
</dbReference>
<evidence type="ECO:0000256" key="9">
    <source>
        <dbReference type="ARBA" id="ARBA00037803"/>
    </source>
</evidence>
<evidence type="ECO:0000256" key="7">
    <source>
        <dbReference type="ARBA" id="ARBA00023136"/>
    </source>
</evidence>
<feature type="domain" description="V-SNARE coiled-coil homology" evidence="17">
    <location>
        <begin position="95"/>
        <end position="155"/>
    </location>
</feature>
<dbReference type="PANTHER" id="PTHR21136:SF179">
    <property type="entry name" value="VESICLE ASSOCIATED MEMBRANE PROTEIN 7-RELATED"/>
    <property type="match status" value="1"/>
</dbReference>
<evidence type="ECO:0000313" key="19">
    <source>
        <dbReference type="Proteomes" id="UP000494256"/>
    </source>
</evidence>
<evidence type="ECO:0000256" key="16">
    <source>
        <dbReference type="SAM" id="Phobius"/>
    </source>
</evidence>
<dbReference type="GO" id="GO:0005484">
    <property type="term" value="F:SNAP receptor activity"/>
    <property type="evidence" value="ECO:0007669"/>
    <property type="project" value="TreeGrafter"/>
</dbReference>
<feature type="transmembrane region" description="Helical" evidence="16">
    <location>
        <begin position="161"/>
        <end position="182"/>
    </location>
</feature>
<keyword evidence="7 16" id="KW-0472">Membrane</keyword>
<dbReference type="SUPFAM" id="SSF58038">
    <property type="entry name" value="SNARE fusion complex"/>
    <property type="match status" value="1"/>
</dbReference>
<evidence type="ECO:0000256" key="12">
    <source>
        <dbReference type="ARBA" id="ARBA00037875"/>
    </source>
</evidence>
<comment type="similarity">
    <text evidence="2">Belongs to the synaptobrevin family.</text>
</comment>
<name>A0A8S1B2K4_ARCPL</name>
<organism evidence="18 19">
    <name type="scientific">Arctia plantaginis</name>
    <name type="common">Wood tiger moth</name>
    <name type="synonym">Phalaena plantaginis</name>
    <dbReference type="NCBI Taxonomy" id="874455"/>
    <lineage>
        <taxon>Eukaryota</taxon>
        <taxon>Metazoa</taxon>
        <taxon>Ecdysozoa</taxon>
        <taxon>Arthropoda</taxon>
        <taxon>Hexapoda</taxon>
        <taxon>Insecta</taxon>
        <taxon>Pterygota</taxon>
        <taxon>Neoptera</taxon>
        <taxon>Endopterygota</taxon>
        <taxon>Lepidoptera</taxon>
        <taxon>Glossata</taxon>
        <taxon>Ditrysia</taxon>
        <taxon>Noctuoidea</taxon>
        <taxon>Erebidae</taxon>
        <taxon>Arctiinae</taxon>
        <taxon>Arctia</taxon>
    </lineage>
</organism>
<evidence type="ECO:0000259" key="17">
    <source>
        <dbReference type="PROSITE" id="PS50892"/>
    </source>
</evidence>
<evidence type="ECO:0000256" key="15">
    <source>
        <dbReference type="PROSITE-ProRule" id="PRU00290"/>
    </source>
</evidence>
<dbReference type="GO" id="GO:0030658">
    <property type="term" value="C:transport vesicle membrane"/>
    <property type="evidence" value="ECO:0007669"/>
    <property type="project" value="UniProtKB-SubCell"/>
</dbReference>
<dbReference type="GO" id="GO:0005765">
    <property type="term" value="C:lysosomal membrane"/>
    <property type="evidence" value="ECO:0007669"/>
    <property type="project" value="UniProtKB-SubCell"/>
</dbReference>
<keyword evidence="5" id="KW-0653">Protein transport</keyword>
<reference evidence="18 19" key="1">
    <citation type="submission" date="2020-04" db="EMBL/GenBank/DDBJ databases">
        <authorList>
            <person name="Wallbank WR R."/>
            <person name="Pardo Diaz C."/>
            <person name="Kozak K."/>
            <person name="Martin S."/>
            <person name="Jiggins C."/>
            <person name="Moest M."/>
            <person name="Warren A I."/>
            <person name="Byers J.R.P. K."/>
            <person name="Montejo-Kovacevich G."/>
            <person name="Yen C E."/>
        </authorList>
    </citation>
    <scope>NUCLEOTIDE SEQUENCE [LARGE SCALE GENOMIC DNA]</scope>
</reference>
<evidence type="ECO:0000256" key="10">
    <source>
        <dbReference type="ARBA" id="ARBA00037845"/>
    </source>
</evidence>
<evidence type="ECO:0000256" key="2">
    <source>
        <dbReference type="ARBA" id="ARBA00008025"/>
    </source>
</evidence>
<dbReference type="GO" id="GO:0031201">
    <property type="term" value="C:SNARE complex"/>
    <property type="evidence" value="ECO:0007669"/>
    <property type="project" value="TreeGrafter"/>
</dbReference>
<sequence length="188" mass="20977">MPIMFSAVAKGALVLSKFASCSGNFTETIQQILPMIPPEDKKTTYSTGGFLFQRSQREGLPAVAVPYAAVNQIDGGAFDRVLQTEMTKYNENKKTLPNIKADLEDLKNIMVQNVDKMTLRGERLENLVDRTDVLASSTTVYRSTAVQVQRKYWWQNIRMQIIMVSVLAVLVYFCGAAACGGLKWPKCI</sequence>
<evidence type="ECO:0000256" key="1">
    <source>
        <dbReference type="ARBA" id="ARBA00004163"/>
    </source>
</evidence>
<accession>A0A8S1B2K4</accession>
<comment type="caution">
    <text evidence="18">The sequence shown here is derived from an EMBL/GenBank/DDBJ whole genome shotgun (WGS) entry which is preliminary data.</text>
</comment>
<keyword evidence="4 16" id="KW-0812">Transmembrane</keyword>
<dbReference type="PROSITE" id="PS50892">
    <property type="entry name" value="V_SNARE"/>
    <property type="match status" value="1"/>
</dbReference>
<dbReference type="GO" id="GO:0000149">
    <property type="term" value="F:SNARE binding"/>
    <property type="evidence" value="ECO:0007669"/>
    <property type="project" value="TreeGrafter"/>
</dbReference>
<evidence type="ECO:0000256" key="3">
    <source>
        <dbReference type="ARBA" id="ARBA00022448"/>
    </source>
</evidence>
<dbReference type="GO" id="GO:0031902">
    <property type="term" value="C:late endosome membrane"/>
    <property type="evidence" value="ECO:0007669"/>
    <property type="project" value="UniProtKB-SubCell"/>
</dbReference>
<dbReference type="InterPro" id="IPR042855">
    <property type="entry name" value="V_SNARE_CC"/>
</dbReference>
<evidence type="ECO:0000256" key="6">
    <source>
        <dbReference type="ARBA" id="ARBA00022989"/>
    </source>
</evidence>
<dbReference type="PRINTS" id="PR00219">
    <property type="entry name" value="SYNAPTOBREVN"/>
</dbReference>
<dbReference type="GO" id="GO:0006906">
    <property type="term" value="P:vesicle fusion"/>
    <property type="evidence" value="ECO:0007669"/>
    <property type="project" value="TreeGrafter"/>
</dbReference>
<evidence type="ECO:0000256" key="4">
    <source>
        <dbReference type="ARBA" id="ARBA00022692"/>
    </source>
</evidence>
<dbReference type="OrthoDB" id="9451254at2759"/>
<dbReference type="Pfam" id="PF00957">
    <property type="entry name" value="Synaptobrevin"/>
    <property type="match status" value="1"/>
</dbReference>
<dbReference type="AlphaFoldDB" id="A0A8S1B2K4"/>
<keyword evidence="15" id="KW-0175">Coiled coil</keyword>
<evidence type="ECO:0000256" key="8">
    <source>
        <dbReference type="ARBA" id="ARBA00037801"/>
    </source>
</evidence>
<dbReference type="PANTHER" id="PTHR21136">
    <property type="entry name" value="SNARE PROTEINS"/>
    <property type="match status" value="1"/>
</dbReference>
<keyword evidence="6 16" id="KW-1133">Transmembrane helix</keyword>
<evidence type="ECO:0000256" key="11">
    <source>
        <dbReference type="ARBA" id="ARBA00037863"/>
    </source>
</evidence>
<dbReference type="Proteomes" id="UP000494256">
    <property type="component" value="Unassembled WGS sequence"/>
</dbReference>
<dbReference type="GO" id="GO:0015031">
    <property type="term" value="P:protein transport"/>
    <property type="evidence" value="ECO:0007669"/>
    <property type="project" value="UniProtKB-KW"/>
</dbReference>
<dbReference type="GO" id="GO:0006887">
    <property type="term" value="P:exocytosis"/>
    <property type="evidence" value="ECO:0007669"/>
    <property type="project" value="TreeGrafter"/>
</dbReference>
<evidence type="ECO:0000256" key="14">
    <source>
        <dbReference type="ARBA" id="ARBA00042194"/>
    </source>
</evidence>
<dbReference type="EMBL" id="CADEBD010000364">
    <property type="protein sequence ID" value="CAB3252154.1"/>
    <property type="molecule type" value="Genomic_DNA"/>
</dbReference>
<gene>
    <name evidence="18" type="ORF">APLA_LOCUS13951</name>
</gene>
<evidence type="ECO:0000256" key="13">
    <source>
        <dbReference type="ARBA" id="ARBA00039269"/>
    </source>
</evidence>
<dbReference type="GO" id="GO:0005789">
    <property type="term" value="C:endoplasmic reticulum membrane"/>
    <property type="evidence" value="ECO:0007669"/>
    <property type="project" value="UniProtKB-SubCell"/>
</dbReference>